<keyword evidence="3" id="KW-0805">Transcription regulation</keyword>
<proteinExistence type="inferred from homology"/>
<gene>
    <name evidence="7" type="ORF">SAMN04488056_11036</name>
</gene>
<evidence type="ECO:0000256" key="2">
    <source>
        <dbReference type="ARBA" id="ARBA00022898"/>
    </source>
</evidence>
<dbReference type="GO" id="GO:0008483">
    <property type="term" value="F:transaminase activity"/>
    <property type="evidence" value="ECO:0007669"/>
    <property type="project" value="UniProtKB-KW"/>
</dbReference>
<dbReference type="Gene3D" id="3.40.640.10">
    <property type="entry name" value="Type I PLP-dependent aspartate aminotransferase-like (Major domain)"/>
    <property type="match status" value="1"/>
</dbReference>
<dbReference type="EMBL" id="FOVR01000010">
    <property type="protein sequence ID" value="SFO65086.1"/>
    <property type="molecule type" value="Genomic_DNA"/>
</dbReference>
<dbReference type="Proteomes" id="UP000199236">
    <property type="component" value="Unassembled WGS sequence"/>
</dbReference>
<accession>A0A1I5IY34</accession>
<evidence type="ECO:0000256" key="1">
    <source>
        <dbReference type="ARBA" id="ARBA00005384"/>
    </source>
</evidence>
<dbReference type="AlphaFoldDB" id="A0A1I5IY34"/>
<dbReference type="RefSeq" id="WP_175528125.1">
    <property type="nucleotide sequence ID" value="NZ_FOVR01000010.1"/>
</dbReference>
<dbReference type="InterPro" id="IPR051446">
    <property type="entry name" value="HTH_trans_reg/aminotransferase"/>
</dbReference>
<dbReference type="SUPFAM" id="SSF46785">
    <property type="entry name" value="Winged helix' DNA-binding domain"/>
    <property type="match status" value="1"/>
</dbReference>
<evidence type="ECO:0000256" key="3">
    <source>
        <dbReference type="ARBA" id="ARBA00023015"/>
    </source>
</evidence>
<dbReference type="InterPro" id="IPR000524">
    <property type="entry name" value="Tscrpt_reg_HTH_GntR"/>
</dbReference>
<evidence type="ECO:0000259" key="6">
    <source>
        <dbReference type="PROSITE" id="PS50949"/>
    </source>
</evidence>
<keyword evidence="4" id="KW-0238">DNA-binding</keyword>
<reference evidence="7 8" key="1">
    <citation type="submission" date="2016-10" db="EMBL/GenBank/DDBJ databases">
        <authorList>
            <person name="de Groot N.N."/>
        </authorList>
    </citation>
    <scope>NUCLEOTIDE SEQUENCE [LARGE SCALE GENOMIC DNA]</scope>
    <source>
        <strain evidence="7 8">CGMCC 1.9157</strain>
    </source>
</reference>
<dbReference type="GO" id="GO:0003677">
    <property type="term" value="F:DNA binding"/>
    <property type="evidence" value="ECO:0007669"/>
    <property type="project" value="UniProtKB-KW"/>
</dbReference>
<keyword evidence="7" id="KW-0808">Transferase</keyword>
<evidence type="ECO:0000256" key="4">
    <source>
        <dbReference type="ARBA" id="ARBA00023125"/>
    </source>
</evidence>
<name>A0A1I5IY34_9HYPH</name>
<evidence type="ECO:0000313" key="7">
    <source>
        <dbReference type="EMBL" id="SFO65086.1"/>
    </source>
</evidence>
<dbReference type="InterPro" id="IPR036390">
    <property type="entry name" value="WH_DNA-bd_sf"/>
</dbReference>
<dbReference type="InterPro" id="IPR015424">
    <property type="entry name" value="PyrdxlP-dep_Trfase"/>
</dbReference>
<comment type="similarity">
    <text evidence="1">In the C-terminal section; belongs to the class-I pyridoxal-phosphate-dependent aminotransferase family.</text>
</comment>
<sequence length="495" mass="54079">MLAAQIELDRSDTDGLARQLFLRIRQLIEQGRLKPGTRLPASRQLAADLAVGRNTVLFAYEQLGLEGYLEADGRRGTRVSEASRGFHGGHFGEGNEEAALSSARLSQSADRMMAVPRRDKPGSLTFLTGMPDVKDFPHDVWARLLRRAARQVALHEEMLGYAHYSGLPALKEAIIEHASVARGVVADADQVMILSSAQAAQDLVARLLLDEGDVALHEEPGYAGMTAALSAVGARCLPIRIDDDAPYLALAGDAGLSSSPRLIYSSPSHQFPTGRTMALEERLALLRYAQRKECFILEDDYDSEFHFSGAPISSLQGLDRRGVVIYMGTFSKALNPGLRVAYLIVPKRLVDPVKRCLRNVGAVPPVIVQWALSDFLREGYLRSHITRMTRVYKGRRDRLVLLLQERVGAWLRPALPDGGIQLPAYFHGKAMGLDDRALLDAMLTRGMEGAALSSLYWSGETSPKPGVLLGFAASDEGALAKGVDQLEQLLCQMAP</sequence>
<evidence type="ECO:0000256" key="5">
    <source>
        <dbReference type="ARBA" id="ARBA00023163"/>
    </source>
</evidence>
<dbReference type="PANTHER" id="PTHR46577:SF1">
    <property type="entry name" value="HTH-TYPE TRANSCRIPTIONAL REGULATORY PROTEIN GABR"/>
    <property type="match status" value="1"/>
</dbReference>
<dbReference type="CDD" id="cd00609">
    <property type="entry name" value="AAT_like"/>
    <property type="match status" value="1"/>
</dbReference>
<organism evidence="7 8">
    <name type="scientific">Cohaesibacter marisflavi</name>
    <dbReference type="NCBI Taxonomy" id="655353"/>
    <lineage>
        <taxon>Bacteria</taxon>
        <taxon>Pseudomonadati</taxon>
        <taxon>Pseudomonadota</taxon>
        <taxon>Alphaproteobacteria</taxon>
        <taxon>Hyphomicrobiales</taxon>
        <taxon>Cohaesibacteraceae</taxon>
    </lineage>
</organism>
<keyword evidence="2" id="KW-0663">Pyridoxal phosphate</keyword>
<dbReference type="SUPFAM" id="SSF53383">
    <property type="entry name" value="PLP-dependent transferases"/>
    <property type="match status" value="1"/>
</dbReference>
<feature type="domain" description="HTH gntR-type" evidence="6">
    <location>
        <begin position="14"/>
        <end position="82"/>
    </location>
</feature>
<dbReference type="STRING" id="655353.SAMN04488056_11036"/>
<dbReference type="InterPro" id="IPR015421">
    <property type="entry name" value="PyrdxlP-dep_Trfase_major"/>
</dbReference>
<dbReference type="PANTHER" id="PTHR46577">
    <property type="entry name" value="HTH-TYPE TRANSCRIPTIONAL REGULATORY PROTEIN GABR"/>
    <property type="match status" value="1"/>
</dbReference>
<keyword evidence="7" id="KW-0032">Aminotransferase</keyword>
<dbReference type="InterPro" id="IPR036388">
    <property type="entry name" value="WH-like_DNA-bd_sf"/>
</dbReference>
<dbReference type="GO" id="GO:0030170">
    <property type="term" value="F:pyridoxal phosphate binding"/>
    <property type="evidence" value="ECO:0007669"/>
    <property type="project" value="InterPro"/>
</dbReference>
<dbReference type="Pfam" id="PF00392">
    <property type="entry name" value="GntR"/>
    <property type="match status" value="1"/>
</dbReference>
<dbReference type="InterPro" id="IPR004839">
    <property type="entry name" value="Aminotransferase_I/II_large"/>
</dbReference>
<dbReference type="GO" id="GO:0003700">
    <property type="term" value="F:DNA-binding transcription factor activity"/>
    <property type="evidence" value="ECO:0007669"/>
    <property type="project" value="InterPro"/>
</dbReference>
<dbReference type="Pfam" id="PF00155">
    <property type="entry name" value="Aminotran_1_2"/>
    <property type="match status" value="1"/>
</dbReference>
<dbReference type="SMART" id="SM00345">
    <property type="entry name" value="HTH_GNTR"/>
    <property type="match status" value="1"/>
</dbReference>
<protein>
    <submittedName>
        <fullName evidence="7">GntR family transcriptional regulator / MocR family aminotransferase</fullName>
    </submittedName>
</protein>
<dbReference type="PROSITE" id="PS50949">
    <property type="entry name" value="HTH_GNTR"/>
    <property type="match status" value="1"/>
</dbReference>
<keyword evidence="8" id="KW-1185">Reference proteome</keyword>
<evidence type="ECO:0000313" key="8">
    <source>
        <dbReference type="Proteomes" id="UP000199236"/>
    </source>
</evidence>
<dbReference type="Gene3D" id="1.10.10.10">
    <property type="entry name" value="Winged helix-like DNA-binding domain superfamily/Winged helix DNA-binding domain"/>
    <property type="match status" value="1"/>
</dbReference>
<keyword evidence="5" id="KW-0804">Transcription</keyword>
<dbReference type="CDD" id="cd07377">
    <property type="entry name" value="WHTH_GntR"/>
    <property type="match status" value="1"/>
</dbReference>